<sequence length="546" mass="60755">MDSETDPGSTIPRLLDRLRGCQLLIPDLRPAFATWKQGVNPLHGKVKQAVDARLEGLIDDDKALAKVKAADLGLFASGLFPDATYHVLETAGFYCVWLFLWDDAIDSAAATTTTTTSSAAAGVVAPGEVLVVAPDEYCRESVAFVQYHIGLQVGEPEPKAPTKVCESFAEVAGRVAAEFCRGEADKRELFRHLKDYMEGCLAEYRGMKLGRMPTVDEFYSWRLRTSSVDAMLCLCRILNGISLPSDVLDSEALKVMGLKVNKLLILINELFSLKKELKDGASTNLIPIIMWESDLDLERAVQQVVQDIYDCAREFDSHASSLQALVAKEHGAGVADQLRRLIEAYQAIATSPNIRIAMTNSATFDYPSPLAGYETAPPLPTERAEDGKSYRNPQTGILSSAYNKFIEPLDNGRRGAFDVHVYYFQNNPNQAKYARELWERIRREFPELRIYTLWDRPIGPHPVAMFEVNLFTPAQFGAFVPWLAIWRGPLSVLIHPNTTEENMSEAERDLANHTTRAIWMGERIPLDVSLFTAHIPTVSPSRASDA</sequence>
<dbReference type="SUPFAM" id="SSF143410">
    <property type="entry name" value="DOPA-like"/>
    <property type="match status" value="1"/>
</dbReference>
<dbReference type="Gene3D" id="3.30.70.1240">
    <property type="entry name" value="DOPA-like domains"/>
    <property type="match status" value="1"/>
</dbReference>
<organism evidence="1 2">
    <name type="scientific">Canariomyces notabilis</name>
    <dbReference type="NCBI Taxonomy" id="2074819"/>
    <lineage>
        <taxon>Eukaryota</taxon>
        <taxon>Fungi</taxon>
        <taxon>Dikarya</taxon>
        <taxon>Ascomycota</taxon>
        <taxon>Pezizomycotina</taxon>
        <taxon>Sordariomycetes</taxon>
        <taxon>Sordariomycetidae</taxon>
        <taxon>Sordariales</taxon>
        <taxon>Chaetomiaceae</taxon>
        <taxon>Canariomyces</taxon>
    </lineage>
</organism>
<dbReference type="Proteomes" id="UP001302812">
    <property type="component" value="Unassembled WGS sequence"/>
</dbReference>
<dbReference type="Pfam" id="PF19086">
    <property type="entry name" value="Terpene_syn_C_2"/>
    <property type="match status" value="1"/>
</dbReference>
<dbReference type="AlphaFoldDB" id="A0AAN6QE63"/>
<proteinExistence type="predicted"/>
<reference evidence="1" key="2">
    <citation type="submission" date="2023-05" db="EMBL/GenBank/DDBJ databases">
        <authorList>
            <consortium name="Lawrence Berkeley National Laboratory"/>
            <person name="Steindorff A."/>
            <person name="Hensen N."/>
            <person name="Bonometti L."/>
            <person name="Westerberg I."/>
            <person name="Brannstrom I.O."/>
            <person name="Guillou S."/>
            <person name="Cros-Aarteil S."/>
            <person name="Calhoun S."/>
            <person name="Haridas S."/>
            <person name="Kuo A."/>
            <person name="Mondo S."/>
            <person name="Pangilinan J."/>
            <person name="Riley R."/>
            <person name="Labutti K."/>
            <person name="Andreopoulos B."/>
            <person name="Lipzen A."/>
            <person name="Chen C."/>
            <person name="Yanf M."/>
            <person name="Daum C."/>
            <person name="Ng V."/>
            <person name="Clum A."/>
            <person name="Ohm R."/>
            <person name="Martin F."/>
            <person name="Silar P."/>
            <person name="Natvig D."/>
            <person name="Lalanne C."/>
            <person name="Gautier V."/>
            <person name="Ament-Velasquez S.L."/>
            <person name="Kruys A."/>
            <person name="Hutchinson M.I."/>
            <person name="Powell A.J."/>
            <person name="Barry K."/>
            <person name="Miller A.N."/>
            <person name="Grigoriev I.V."/>
            <person name="Debuchy R."/>
            <person name="Gladieux P."/>
            <person name="Thoren M.H."/>
            <person name="Johannesson H."/>
        </authorList>
    </citation>
    <scope>NUCLEOTIDE SEQUENCE</scope>
    <source>
        <strain evidence="1">CBS 508.74</strain>
    </source>
</reference>
<evidence type="ECO:0000313" key="1">
    <source>
        <dbReference type="EMBL" id="KAK4107976.1"/>
    </source>
</evidence>
<dbReference type="Gene3D" id="1.10.600.10">
    <property type="entry name" value="Farnesyl Diphosphate Synthase"/>
    <property type="match status" value="1"/>
</dbReference>
<dbReference type="InterPro" id="IPR014980">
    <property type="entry name" value="DOPA_dioxygen"/>
</dbReference>
<gene>
    <name evidence="1" type="ORF">N656DRAFT_719141</name>
</gene>
<evidence type="ECO:0000313" key="2">
    <source>
        <dbReference type="Proteomes" id="UP001302812"/>
    </source>
</evidence>
<dbReference type="PANTHER" id="PTHR36423">
    <property type="entry name" value="AFR070WP"/>
    <property type="match status" value="1"/>
</dbReference>
<accession>A0AAN6QE63</accession>
<dbReference type="RefSeq" id="XP_064665546.1">
    <property type="nucleotide sequence ID" value="XM_064812342.1"/>
</dbReference>
<dbReference type="Pfam" id="PF08883">
    <property type="entry name" value="DOPA_dioxygen"/>
    <property type="match status" value="1"/>
</dbReference>
<dbReference type="SUPFAM" id="SSF48576">
    <property type="entry name" value="Terpenoid synthases"/>
    <property type="match status" value="1"/>
</dbReference>
<protein>
    <submittedName>
        <fullName evidence="1">Uncharacterized protein</fullName>
    </submittedName>
</protein>
<dbReference type="InterPro" id="IPR008949">
    <property type="entry name" value="Isoprenoid_synthase_dom_sf"/>
</dbReference>
<keyword evidence="2" id="KW-1185">Reference proteome</keyword>
<reference evidence="1" key="1">
    <citation type="journal article" date="2023" name="Mol. Phylogenet. Evol.">
        <title>Genome-scale phylogeny and comparative genomics of the fungal order Sordariales.</title>
        <authorList>
            <person name="Hensen N."/>
            <person name="Bonometti L."/>
            <person name="Westerberg I."/>
            <person name="Brannstrom I.O."/>
            <person name="Guillou S."/>
            <person name="Cros-Aarteil S."/>
            <person name="Calhoun S."/>
            <person name="Haridas S."/>
            <person name="Kuo A."/>
            <person name="Mondo S."/>
            <person name="Pangilinan J."/>
            <person name="Riley R."/>
            <person name="LaButti K."/>
            <person name="Andreopoulos B."/>
            <person name="Lipzen A."/>
            <person name="Chen C."/>
            <person name="Yan M."/>
            <person name="Daum C."/>
            <person name="Ng V."/>
            <person name="Clum A."/>
            <person name="Steindorff A."/>
            <person name="Ohm R.A."/>
            <person name="Martin F."/>
            <person name="Silar P."/>
            <person name="Natvig D.O."/>
            <person name="Lalanne C."/>
            <person name="Gautier V."/>
            <person name="Ament-Velasquez S.L."/>
            <person name="Kruys A."/>
            <person name="Hutchinson M.I."/>
            <person name="Powell A.J."/>
            <person name="Barry K."/>
            <person name="Miller A.N."/>
            <person name="Grigoriev I.V."/>
            <person name="Debuchy R."/>
            <person name="Gladieux P."/>
            <person name="Hiltunen Thoren M."/>
            <person name="Johannesson H."/>
        </authorList>
    </citation>
    <scope>NUCLEOTIDE SEQUENCE</scope>
    <source>
        <strain evidence="1">CBS 508.74</strain>
    </source>
</reference>
<dbReference type="EMBL" id="MU853367">
    <property type="protein sequence ID" value="KAK4107976.1"/>
    <property type="molecule type" value="Genomic_DNA"/>
</dbReference>
<dbReference type="GeneID" id="89936467"/>
<dbReference type="PANTHER" id="PTHR36423:SF2">
    <property type="entry name" value="AFR070WP"/>
    <property type="match status" value="1"/>
</dbReference>
<dbReference type="InterPro" id="IPR023389">
    <property type="entry name" value="DOPA-like_sf"/>
</dbReference>
<comment type="caution">
    <text evidence="1">The sequence shown here is derived from an EMBL/GenBank/DDBJ whole genome shotgun (WGS) entry which is preliminary data.</text>
</comment>
<name>A0AAN6QE63_9PEZI</name>